<organism evidence="3 4">
    <name type="scientific">Rubritalea squalenifaciens DSM 18772</name>
    <dbReference type="NCBI Taxonomy" id="1123071"/>
    <lineage>
        <taxon>Bacteria</taxon>
        <taxon>Pseudomonadati</taxon>
        <taxon>Verrucomicrobiota</taxon>
        <taxon>Verrucomicrobiia</taxon>
        <taxon>Verrucomicrobiales</taxon>
        <taxon>Rubritaleaceae</taxon>
        <taxon>Rubritalea</taxon>
    </lineage>
</organism>
<keyword evidence="1" id="KW-0812">Transmembrane</keyword>
<protein>
    <recommendedName>
        <fullName evidence="2">DUF6868 domain-containing protein</fullName>
    </recommendedName>
</protein>
<dbReference type="EMBL" id="FQYR01000005">
    <property type="protein sequence ID" value="SHJ97864.1"/>
    <property type="molecule type" value="Genomic_DNA"/>
</dbReference>
<dbReference type="Pfam" id="PF21742">
    <property type="entry name" value="DUF6868"/>
    <property type="match status" value="1"/>
</dbReference>
<evidence type="ECO:0000259" key="2">
    <source>
        <dbReference type="Pfam" id="PF21742"/>
    </source>
</evidence>
<feature type="transmembrane region" description="Helical" evidence="1">
    <location>
        <begin position="51"/>
        <end position="76"/>
    </location>
</feature>
<dbReference type="Proteomes" id="UP000184510">
    <property type="component" value="Unassembled WGS sequence"/>
</dbReference>
<gene>
    <name evidence="3" type="ORF">SAMN02745181_2929</name>
</gene>
<evidence type="ECO:0000256" key="1">
    <source>
        <dbReference type="SAM" id="Phobius"/>
    </source>
</evidence>
<sequence length="80" mass="9041">MTMIELRELLGWCTLINIGLLVFSTLAVLGLKNSIIKLHAKLFGVDEQAMPLLYMQYVAAFKLLVIVFNLVPYIALRIMS</sequence>
<accession>A0A1M6NQB4</accession>
<keyword evidence="4" id="KW-1185">Reference proteome</keyword>
<keyword evidence="1" id="KW-0472">Membrane</keyword>
<feature type="transmembrane region" description="Helical" evidence="1">
    <location>
        <begin position="9"/>
        <end position="31"/>
    </location>
</feature>
<dbReference type="InterPro" id="IPR049220">
    <property type="entry name" value="DUF6868"/>
</dbReference>
<dbReference type="STRING" id="1123071.SAMN02745181_2929"/>
<dbReference type="InParanoid" id="A0A1M6NQB4"/>
<evidence type="ECO:0000313" key="3">
    <source>
        <dbReference type="EMBL" id="SHJ97864.1"/>
    </source>
</evidence>
<proteinExistence type="predicted"/>
<dbReference type="AlphaFoldDB" id="A0A1M6NQB4"/>
<evidence type="ECO:0000313" key="4">
    <source>
        <dbReference type="Proteomes" id="UP000184510"/>
    </source>
</evidence>
<name>A0A1M6NQB4_9BACT</name>
<keyword evidence="1" id="KW-1133">Transmembrane helix</keyword>
<feature type="domain" description="DUF6868" evidence="2">
    <location>
        <begin position="1"/>
        <end position="79"/>
    </location>
</feature>
<reference evidence="3 4" key="1">
    <citation type="submission" date="2016-11" db="EMBL/GenBank/DDBJ databases">
        <authorList>
            <person name="Jaros S."/>
            <person name="Januszkiewicz K."/>
            <person name="Wedrychowicz H."/>
        </authorList>
    </citation>
    <scope>NUCLEOTIDE SEQUENCE [LARGE SCALE GENOMIC DNA]</scope>
    <source>
        <strain evidence="3 4">DSM 18772</strain>
    </source>
</reference>
<dbReference type="RefSeq" id="WP_425500478.1">
    <property type="nucleotide sequence ID" value="NZ_FQYR01000005.1"/>
</dbReference>